<feature type="transmembrane region" description="Helical" evidence="2">
    <location>
        <begin position="44"/>
        <end position="69"/>
    </location>
</feature>
<feature type="domain" description="GH16" evidence="3">
    <location>
        <begin position="216"/>
        <end position="488"/>
    </location>
</feature>
<accession>A0AA37BCM1</accession>
<sequence length="518" mass="54224">MPVPGNGGAKRIRGRPPLGGRVIVVETGGMTVERVQRMAVAGRTLATGLLGGAAAGAASAVLVIVVAVLTGGEGAEGVGDWVERILLLIPASVQVGLIGALIGLAAGLVVAVPAAAVMALAAPLLAARPTRARAVCAAVVLAAAVALEAAVLAATGGGVTDSPWTDVMIVSPALAAAGVLGWRRGPALVDGPAGRGEGGRPVMGTGEGGHGAIEAGEGPGGPDPVTKAGYVLEFEDLFEGDRLNEGRWMPYYLPQWNGRAASAARYEVGGGRLDLLIEEDQPPWYPEREGGLRVSSLQTGVFAGPLGSTVGQHGRGSGMAVREEQRAVRLYTPQYGLIELRARAIDDPRSMVALWMIGYEDEPERSAEICVCEIFGRDVGPDTVRVGMGLHPFGDPAITDDFTVETLPIDAREFHVYAAEWTPERVSFLVDGRHVRTVRQSPRYPMQLMLNIYEFPEAPERDTPPAPEHPYPKRFTVDYVRGYRPTARAGSHVRSDLPAAGAEGAKAEEVVAEGAGDV</sequence>
<feature type="transmembrane region" description="Helical" evidence="2">
    <location>
        <begin position="89"/>
        <end position="122"/>
    </location>
</feature>
<dbReference type="InterPro" id="IPR000757">
    <property type="entry name" value="Beta-glucanase-like"/>
</dbReference>
<evidence type="ECO:0000256" key="2">
    <source>
        <dbReference type="SAM" id="Phobius"/>
    </source>
</evidence>
<name>A0AA37BCM1_9ACTN</name>
<gene>
    <name evidence="4" type="ORF">GCM10010126_07180</name>
</gene>
<keyword evidence="2" id="KW-0472">Membrane</keyword>
<dbReference type="EMBL" id="BMQD01000002">
    <property type="protein sequence ID" value="GGK50208.1"/>
    <property type="molecule type" value="Genomic_DNA"/>
</dbReference>
<evidence type="ECO:0000313" key="4">
    <source>
        <dbReference type="EMBL" id="GGK50208.1"/>
    </source>
</evidence>
<dbReference type="AlphaFoldDB" id="A0AA37BCM1"/>
<protein>
    <recommendedName>
        <fullName evidence="3">GH16 domain-containing protein</fullName>
    </recommendedName>
</protein>
<dbReference type="InterPro" id="IPR013320">
    <property type="entry name" value="ConA-like_dom_sf"/>
</dbReference>
<proteinExistence type="predicted"/>
<keyword evidence="2" id="KW-0812">Transmembrane</keyword>
<reference evidence="4" key="2">
    <citation type="submission" date="2022-09" db="EMBL/GenBank/DDBJ databases">
        <authorList>
            <person name="Sun Q."/>
            <person name="Ohkuma M."/>
        </authorList>
    </citation>
    <scope>NUCLEOTIDE SEQUENCE</scope>
    <source>
        <strain evidence="4">JCM 3093</strain>
    </source>
</reference>
<reference evidence="4" key="1">
    <citation type="journal article" date="2014" name="Int. J. Syst. Evol. Microbiol.">
        <title>Complete genome sequence of Corynebacterium casei LMG S-19264T (=DSM 44701T), isolated from a smear-ripened cheese.</title>
        <authorList>
            <consortium name="US DOE Joint Genome Institute (JGI-PGF)"/>
            <person name="Walter F."/>
            <person name="Albersmeier A."/>
            <person name="Kalinowski J."/>
            <person name="Ruckert C."/>
        </authorList>
    </citation>
    <scope>NUCLEOTIDE SEQUENCE</scope>
    <source>
        <strain evidence="4">JCM 3093</strain>
    </source>
</reference>
<dbReference type="CDD" id="cd00413">
    <property type="entry name" value="Glyco_hydrolase_16"/>
    <property type="match status" value="1"/>
</dbReference>
<dbReference type="PROSITE" id="PS51762">
    <property type="entry name" value="GH16_2"/>
    <property type="match status" value="1"/>
</dbReference>
<dbReference type="GO" id="GO:0005975">
    <property type="term" value="P:carbohydrate metabolic process"/>
    <property type="evidence" value="ECO:0007669"/>
    <property type="project" value="InterPro"/>
</dbReference>
<evidence type="ECO:0000313" key="5">
    <source>
        <dbReference type="Proteomes" id="UP000627984"/>
    </source>
</evidence>
<dbReference type="GO" id="GO:0004553">
    <property type="term" value="F:hydrolase activity, hydrolyzing O-glycosyl compounds"/>
    <property type="evidence" value="ECO:0007669"/>
    <property type="project" value="InterPro"/>
</dbReference>
<feature type="transmembrane region" description="Helical" evidence="2">
    <location>
        <begin position="134"/>
        <end position="157"/>
    </location>
</feature>
<comment type="caution">
    <text evidence="4">The sequence shown here is derived from an EMBL/GenBank/DDBJ whole genome shotgun (WGS) entry which is preliminary data.</text>
</comment>
<dbReference type="Pfam" id="PF00722">
    <property type="entry name" value="Glyco_hydro_16"/>
    <property type="match status" value="1"/>
</dbReference>
<keyword evidence="2" id="KW-1133">Transmembrane helix</keyword>
<dbReference type="Proteomes" id="UP000627984">
    <property type="component" value="Unassembled WGS sequence"/>
</dbReference>
<dbReference type="Gene3D" id="2.60.120.200">
    <property type="match status" value="1"/>
</dbReference>
<dbReference type="SUPFAM" id="SSF49899">
    <property type="entry name" value="Concanavalin A-like lectins/glucanases"/>
    <property type="match status" value="1"/>
</dbReference>
<evidence type="ECO:0000256" key="1">
    <source>
        <dbReference type="SAM" id="MobiDB-lite"/>
    </source>
</evidence>
<organism evidence="4 5">
    <name type="scientific">Planomonospora parontospora</name>
    <dbReference type="NCBI Taxonomy" id="58119"/>
    <lineage>
        <taxon>Bacteria</taxon>
        <taxon>Bacillati</taxon>
        <taxon>Actinomycetota</taxon>
        <taxon>Actinomycetes</taxon>
        <taxon>Streptosporangiales</taxon>
        <taxon>Streptosporangiaceae</taxon>
        <taxon>Planomonospora</taxon>
    </lineage>
</organism>
<feature type="region of interest" description="Disordered" evidence="1">
    <location>
        <begin position="490"/>
        <end position="518"/>
    </location>
</feature>
<evidence type="ECO:0000259" key="3">
    <source>
        <dbReference type="PROSITE" id="PS51762"/>
    </source>
</evidence>